<evidence type="ECO:0000259" key="7">
    <source>
        <dbReference type="Pfam" id="PF13186"/>
    </source>
</evidence>
<dbReference type="SUPFAM" id="SSF102114">
    <property type="entry name" value="Radical SAM enzymes"/>
    <property type="match status" value="2"/>
</dbReference>
<dbReference type="Gene3D" id="3.20.20.70">
    <property type="entry name" value="Aldolase class I"/>
    <property type="match status" value="2"/>
</dbReference>
<dbReference type="EMBL" id="LR796274">
    <property type="protein sequence ID" value="CAB4133699.1"/>
    <property type="molecule type" value="Genomic_DNA"/>
</dbReference>
<dbReference type="PANTHER" id="PTHR43273">
    <property type="entry name" value="ANAEROBIC SULFATASE-MATURATING ENZYME HOMOLOG ASLB-RELATED"/>
    <property type="match status" value="1"/>
</dbReference>
<evidence type="ECO:0000256" key="3">
    <source>
        <dbReference type="ARBA" id="ARBA00022723"/>
    </source>
</evidence>
<evidence type="ECO:0000256" key="5">
    <source>
        <dbReference type="ARBA" id="ARBA00023014"/>
    </source>
</evidence>
<protein>
    <submittedName>
        <fullName evidence="8">4Fe4S-binding SPASM domain containing protein</fullName>
    </submittedName>
</protein>
<evidence type="ECO:0000256" key="2">
    <source>
        <dbReference type="ARBA" id="ARBA00022691"/>
    </source>
</evidence>
<keyword evidence="2" id="KW-0949">S-adenosyl-L-methionine</keyword>
<reference evidence="8" key="1">
    <citation type="submission" date="2020-04" db="EMBL/GenBank/DDBJ databases">
        <authorList>
            <person name="Chiriac C."/>
            <person name="Salcher M."/>
            <person name="Ghai R."/>
            <person name="Kavagutti S V."/>
        </authorList>
    </citation>
    <scope>NUCLEOTIDE SEQUENCE</scope>
</reference>
<sequence>MTKLNKTAYDAFAGTDWPIYDDYINDKNMTDAIKEELDTLEKDAAKINIGYEYLSKVPLKGNFNRMSSDYQYKLTESKNFCMMPWIHMHAFPDGRAYPCCLADYWHPIGDLRKNTMEEVWNQSGYKTMRLNMLQDKPSVQCTKCYEQEKNGFFSMRNDANRTYGHLVDEISLTKEDGTHPEFKIRYWDVRFSNLCNFSCRSCGPIFSSNWYNDHVKLYNRKPDVLGRDMLRVEYTAGDEDAMLEQMLPHIPHLEQVYFAGGEPLIMKEHYFLLEKLIEYGKTDIRILYNTNFSELRYKDKHVFDYWKHFKNVSVGASLDASGSRAELMRKGTDWSQTLENRRRMMVEVPHVDFYISATVSAMNVLHVLDFHREWTDLGLIEAKDFNVNICQNAKWYRTDIFPKWFKDKIITPAYKNHIAWLEPQDDLNRATNGFKSALVFINATDNSDEWSQFIKETANLDRIRNESFWDTFPEIKQALDTQKYE</sequence>
<dbReference type="InterPro" id="IPR023885">
    <property type="entry name" value="4Fe4S-binding_SPASM_dom"/>
</dbReference>
<dbReference type="GO" id="GO:0016491">
    <property type="term" value="F:oxidoreductase activity"/>
    <property type="evidence" value="ECO:0007669"/>
    <property type="project" value="InterPro"/>
</dbReference>
<dbReference type="InterPro" id="IPR023867">
    <property type="entry name" value="Sulphatase_maturase_rSAM"/>
</dbReference>
<dbReference type="CDD" id="cd21109">
    <property type="entry name" value="SPASM"/>
    <property type="match status" value="1"/>
</dbReference>
<dbReference type="NCBIfam" id="NF033640">
    <property type="entry name" value="N_Twi_rSAM"/>
    <property type="match status" value="1"/>
</dbReference>
<name>A0A6J5LPS1_9CAUD</name>
<dbReference type="InterPro" id="IPR013785">
    <property type="entry name" value="Aldolase_TIM"/>
</dbReference>
<accession>A0A6J5LPS1</accession>
<evidence type="ECO:0000256" key="4">
    <source>
        <dbReference type="ARBA" id="ARBA00023004"/>
    </source>
</evidence>
<dbReference type="PANTHER" id="PTHR43273:SF3">
    <property type="entry name" value="ANAEROBIC SULFATASE-MATURATING ENZYME HOMOLOG ASLB-RELATED"/>
    <property type="match status" value="1"/>
</dbReference>
<comment type="similarity">
    <text evidence="6">Belongs to the radical SAM superfamily. Anaerobic sulfatase-maturating enzyme family.</text>
</comment>
<evidence type="ECO:0000256" key="1">
    <source>
        <dbReference type="ARBA" id="ARBA00001966"/>
    </source>
</evidence>
<keyword evidence="4" id="KW-0408">Iron</keyword>
<dbReference type="InterPro" id="IPR058240">
    <property type="entry name" value="rSAM_sf"/>
</dbReference>
<dbReference type="GO" id="GO:0051536">
    <property type="term" value="F:iron-sulfur cluster binding"/>
    <property type="evidence" value="ECO:0007669"/>
    <property type="project" value="UniProtKB-KW"/>
</dbReference>
<dbReference type="Pfam" id="PF13186">
    <property type="entry name" value="SPASM"/>
    <property type="match status" value="1"/>
</dbReference>
<comment type="cofactor">
    <cofactor evidence="1">
        <name>[4Fe-4S] cluster</name>
        <dbReference type="ChEBI" id="CHEBI:49883"/>
    </cofactor>
</comment>
<organism evidence="8">
    <name type="scientific">uncultured Caudovirales phage</name>
    <dbReference type="NCBI Taxonomy" id="2100421"/>
    <lineage>
        <taxon>Viruses</taxon>
        <taxon>Duplodnaviria</taxon>
        <taxon>Heunggongvirae</taxon>
        <taxon>Uroviricota</taxon>
        <taxon>Caudoviricetes</taxon>
        <taxon>Peduoviridae</taxon>
        <taxon>Maltschvirus</taxon>
        <taxon>Maltschvirus maltsch</taxon>
    </lineage>
</organism>
<evidence type="ECO:0000256" key="6">
    <source>
        <dbReference type="ARBA" id="ARBA00023601"/>
    </source>
</evidence>
<proteinExistence type="inferred from homology"/>
<dbReference type="GO" id="GO:0046872">
    <property type="term" value="F:metal ion binding"/>
    <property type="evidence" value="ECO:0007669"/>
    <property type="project" value="UniProtKB-KW"/>
</dbReference>
<gene>
    <name evidence="8" type="ORF">UFOVP257_421</name>
</gene>
<dbReference type="InterPro" id="IPR007197">
    <property type="entry name" value="rSAM"/>
</dbReference>
<keyword evidence="3" id="KW-0479">Metal-binding</keyword>
<evidence type="ECO:0000313" key="8">
    <source>
        <dbReference type="EMBL" id="CAB4133699.1"/>
    </source>
</evidence>
<keyword evidence="5" id="KW-0411">Iron-sulfur</keyword>
<dbReference type="SFLD" id="SFLDS00029">
    <property type="entry name" value="Radical_SAM"/>
    <property type="match status" value="1"/>
</dbReference>
<feature type="domain" description="4Fe4S-binding SPASM" evidence="7">
    <location>
        <begin position="81"/>
        <end position="145"/>
    </location>
</feature>